<dbReference type="RefSeq" id="WP_120066534.1">
    <property type="nucleotide sequence ID" value="NZ_QZWH01000059.1"/>
</dbReference>
<dbReference type="AlphaFoldDB" id="A0A3A5JJZ1"/>
<organism evidence="2 3">
    <name type="scientific">Buttiauxella izardii</name>
    <dbReference type="NCBI Taxonomy" id="82991"/>
    <lineage>
        <taxon>Bacteria</taxon>
        <taxon>Pseudomonadati</taxon>
        <taxon>Pseudomonadota</taxon>
        <taxon>Gammaproteobacteria</taxon>
        <taxon>Enterobacterales</taxon>
        <taxon>Enterobacteriaceae</taxon>
        <taxon>Buttiauxella</taxon>
    </lineage>
</organism>
<evidence type="ECO:0000313" key="3">
    <source>
        <dbReference type="Proteomes" id="UP000276295"/>
    </source>
</evidence>
<keyword evidence="3" id="KW-1185">Reference proteome</keyword>
<dbReference type="InterPro" id="IPR016962">
    <property type="entry name" value="Dehydrase_ECs4332_prd"/>
</dbReference>
<dbReference type="OrthoDB" id="9812842at2"/>
<dbReference type="Pfam" id="PF22818">
    <property type="entry name" value="ApeI-like"/>
    <property type="match status" value="1"/>
</dbReference>
<gene>
    <name evidence="2" type="ORF">D6029_20545</name>
</gene>
<feature type="domain" description="ApeI dehydratase-like" evidence="1">
    <location>
        <begin position="10"/>
        <end position="98"/>
    </location>
</feature>
<comment type="caution">
    <text evidence="2">The sequence shown here is derived from an EMBL/GenBank/DDBJ whole genome shotgun (WGS) entry which is preliminary data.</text>
</comment>
<evidence type="ECO:0000313" key="2">
    <source>
        <dbReference type="EMBL" id="RJT18509.1"/>
    </source>
</evidence>
<name>A0A3A5JJZ1_9ENTR</name>
<reference evidence="2 3" key="1">
    <citation type="submission" date="2018-09" db="EMBL/GenBank/DDBJ databases">
        <title>Draft genome sequence of Buttiauxella izardii CCUG 35510T.</title>
        <authorList>
            <person name="Salva-Serra F."/>
            <person name="Marathe N."/>
            <person name="Moore E."/>
            <person name="Stadler-Svensson L."/>
            <person name="Engstrom-Jakobsson H."/>
        </authorList>
    </citation>
    <scope>NUCLEOTIDE SEQUENCE [LARGE SCALE GENOMIC DNA]</scope>
    <source>
        <strain evidence="2 3">CCUG 35510</strain>
    </source>
</reference>
<proteinExistence type="predicted"/>
<dbReference type="InterPro" id="IPR054545">
    <property type="entry name" value="ApeI-like"/>
</dbReference>
<dbReference type="EMBL" id="QZWH01000059">
    <property type="protein sequence ID" value="RJT18509.1"/>
    <property type="molecule type" value="Genomic_DNA"/>
</dbReference>
<dbReference type="Proteomes" id="UP000276295">
    <property type="component" value="Unassembled WGS sequence"/>
</dbReference>
<sequence>MKPVELQRSQPEENKLCLRLAIPATLGWFAGHFPTQPILPGVAQLDWVMAYGAQLAPGLRFSAIDSVKFQRPIVPDTTLNLTLNWDAQRSVLSFSYTLLTDQGEIPASSGKIKLCP</sequence>
<dbReference type="InterPro" id="IPR029069">
    <property type="entry name" value="HotDog_dom_sf"/>
</dbReference>
<dbReference type="SUPFAM" id="SSF54637">
    <property type="entry name" value="Thioesterase/thiol ester dehydrase-isomerase"/>
    <property type="match status" value="1"/>
</dbReference>
<dbReference type="PIRSF" id="PIRSF030962">
    <property type="entry name" value="Dehydrase_ECs4332_prd"/>
    <property type="match status" value="1"/>
</dbReference>
<protein>
    <submittedName>
        <fullName evidence="2">Hydroxymyristoyl-ACP dehydratase</fullName>
    </submittedName>
</protein>
<dbReference type="Gene3D" id="3.10.129.10">
    <property type="entry name" value="Hotdog Thioesterase"/>
    <property type="match status" value="1"/>
</dbReference>
<accession>A0A3A5JJZ1</accession>
<evidence type="ECO:0000259" key="1">
    <source>
        <dbReference type="Pfam" id="PF22818"/>
    </source>
</evidence>